<protein>
    <recommendedName>
        <fullName evidence="10">Dynein axonemal intermediate chain 4</fullName>
    </recommendedName>
    <alternativeName>
        <fullName evidence="11">WD repeat-containing protein 78</fullName>
    </alternativeName>
</protein>
<dbReference type="GO" id="GO:0120293">
    <property type="term" value="C:dynein axonemal particle"/>
    <property type="evidence" value="ECO:0007669"/>
    <property type="project" value="UniProtKB-SubCell"/>
</dbReference>
<dbReference type="OMA" id="ERIICMD"/>
<evidence type="ECO:0000256" key="11">
    <source>
        <dbReference type="ARBA" id="ARBA00041557"/>
    </source>
</evidence>
<dbReference type="GO" id="GO:0045504">
    <property type="term" value="F:dynein heavy chain binding"/>
    <property type="evidence" value="ECO:0007669"/>
    <property type="project" value="TreeGrafter"/>
</dbReference>
<dbReference type="GO" id="GO:0045503">
    <property type="term" value="F:dynein light chain binding"/>
    <property type="evidence" value="ECO:0007669"/>
    <property type="project" value="TreeGrafter"/>
</dbReference>
<dbReference type="AlphaFoldDB" id="A0A226E484"/>
<feature type="region of interest" description="Disordered" evidence="13">
    <location>
        <begin position="1"/>
        <end position="56"/>
    </location>
</feature>
<keyword evidence="6" id="KW-0969">Cilium</keyword>
<name>A0A226E484_FOLCA</name>
<dbReference type="PANTHER" id="PTHR12442">
    <property type="entry name" value="DYNEIN INTERMEDIATE CHAIN"/>
    <property type="match status" value="1"/>
</dbReference>
<dbReference type="PROSITE" id="PS50082">
    <property type="entry name" value="WD_REPEATS_2"/>
    <property type="match status" value="1"/>
</dbReference>
<dbReference type="EMBL" id="LNIX01000007">
    <property type="protein sequence ID" value="OXA52239.1"/>
    <property type="molecule type" value="Genomic_DNA"/>
</dbReference>
<feature type="compositionally biased region" description="Basic and acidic residues" evidence="13">
    <location>
        <begin position="1216"/>
        <end position="1225"/>
    </location>
</feature>
<keyword evidence="2" id="KW-0963">Cytoplasm</keyword>
<keyword evidence="4" id="KW-0677">Repeat</keyword>
<feature type="compositionally biased region" description="Low complexity" evidence="13">
    <location>
        <begin position="1198"/>
        <end position="1215"/>
    </location>
</feature>
<evidence type="ECO:0000313" key="15">
    <source>
        <dbReference type="Proteomes" id="UP000198287"/>
    </source>
</evidence>
<evidence type="ECO:0000256" key="5">
    <source>
        <dbReference type="ARBA" id="ARBA00022846"/>
    </source>
</evidence>
<feature type="compositionally biased region" description="Acidic residues" evidence="13">
    <location>
        <begin position="726"/>
        <end position="739"/>
    </location>
</feature>
<keyword evidence="7" id="KW-0206">Cytoskeleton</keyword>
<dbReference type="Pfam" id="PF00400">
    <property type="entry name" value="WD40"/>
    <property type="match status" value="1"/>
</dbReference>
<comment type="subcellular location">
    <subcellularLocation>
        <location evidence="1">Cytoplasm</location>
        <location evidence="1">Cytoskeleton</location>
        <location evidence="1">Flagellum axoneme</location>
    </subcellularLocation>
    <subcellularLocation>
        <location evidence="9">Dynein axonemal particle</location>
    </subcellularLocation>
</comment>
<dbReference type="InterPro" id="IPR001680">
    <property type="entry name" value="WD40_rpt"/>
</dbReference>
<feature type="region of interest" description="Disordered" evidence="13">
    <location>
        <begin position="1184"/>
        <end position="1235"/>
    </location>
</feature>
<feature type="compositionally biased region" description="Basic and acidic residues" evidence="13">
    <location>
        <begin position="326"/>
        <end position="344"/>
    </location>
</feature>
<feature type="region of interest" description="Disordered" evidence="13">
    <location>
        <begin position="326"/>
        <end position="357"/>
    </location>
</feature>
<feature type="compositionally biased region" description="Basic and acidic residues" evidence="13">
    <location>
        <begin position="740"/>
        <end position="749"/>
    </location>
</feature>
<evidence type="ECO:0000256" key="3">
    <source>
        <dbReference type="ARBA" id="ARBA00022574"/>
    </source>
</evidence>
<dbReference type="GO" id="GO:0003341">
    <property type="term" value="P:cilium movement"/>
    <property type="evidence" value="ECO:0007669"/>
    <property type="project" value="TreeGrafter"/>
</dbReference>
<keyword evidence="15" id="KW-1185">Reference proteome</keyword>
<feature type="repeat" description="WD" evidence="12">
    <location>
        <begin position="1031"/>
        <end position="1073"/>
    </location>
</feature>
<evidence type="ECO:0000256" key="2">
    <source>
        <dbReference type="ARBA" id="ARBA00022490"/>
    </source>
</evidence>
<dbReference type="Gene3D" id="2.130.10.10">
    <property type="entry name" value="YVTN repeat-like/Quinoprotein amine dehydrogenase"/>
    <property type="match status" value="2"/>
</dbReference>
<evidence type="ECO:0000256" key="6">
    <source>
        <dbReference type="ARBA" id="ARBA00023069"/>
    </source>
</evidence>
<proteinExistence type="predicted"/>
<feature type="compositionally biased region" description="Low complexity" evidence="13">
    <location>
        <begin position="35"/>
        <end position="45"/>
    </location>
</feature>
<feature type="region of interest" description="Disordered" evidence="13">
    <location>
        <begin position="721"/>
        <end position="763"/>
    </location>
</feature>
<dbReference type="OrthoDB" id="10259804at2759"/>
<keyword evidence="3 12" id="KW-0853">WD repeat</keyword>
<dbReference type="PANTHER" id="PTHR12442:SF12">
    <property type="entry name" value="DYNEIN AXONEMAL INTERMEDIATE CHAIN 4"/>
    <property type="match status" value="1"/>
</dbReference>
<keyword evidence="5" id="KW-0282">Flagellum</keyword>
<keyword evidence="8" id="KW-0966">Cell projection</keyword>
<evidence type="ECO:0000256" key="4">
    <source>
        <dbReference type="ARBA" id="ARBA00022737"/>
    </source>
</evidence>
<evidence type="ECO:0000256" key="8">
    <source>
        <dbReference type="ARBA" id="ARBA00023273"/>
    </source>
</evidence>
<reference evidence="14 15" key="1">
    <citation type="submission" date="2015-12" db="EMBL/GenBank/DDBJ databases">
        <title>The genome of Folsomia candida.</title>
        <authorList>
            <person name="Faddeeva A."/>
            <person name="Derks M.F."/>
            <person name="Anvar Y."/>
            <person name="Smit S."/>
            <person name="Van Straalen N."/>
            <person name="Roelofs D."/>
        </authorList>
    </citation>
    <scope>NUCLEOTIDE SEQUENCE [LARGE SCALE GENOMIC DNA]</scope>
    <source>
        <strain evidence="14 15">VU population</strain>
        <tissue evidence="14">Whole body</tissue>
    </source>
</reference>
<feature type="compositionally biased region" description="Polar residues" evidence="13">
    <location>
        <begin position="1187"/>
        <end position="1197"/>
    </location>
</feature>
<feature type="compositionally biased region" description="Basic and acidic residues" evidence="13">
    <location>
        <begin position="17"/>
        <end position="26"/>
    </location>
</feature>
<dbReference type="SUPFAM" id="SSF50978">
    <property type="entry name" value="WD40 repeat-like"/>
    <property type="match status" value="1"/>
</dbReference>
<evidence type="ECO:0000313" key="14">
    <source>
        <dbReference type="EMBL" id="OXA52239.1"/>
    </source>
</evidence>
<evidence type="ECO:0000256" key="12">
    <source>
        <dbReference type="PROSITE-ProRule" id="PRU00221"/>
    </source>
</evidence>
<evidence type="ECO:0000256" key="13">
    <source>
        <dbReference type="SAM" id="MobiDB-lite"/>
    </source>
</evidence>
<gene>
    <name evidence="14" type="ORF">Fcan01_13183</name>
</gene>
<evidence type="ECO:0000256" key="9">
    <source>
        <dbReference type="ARBA" id="ARBA00024190"/>
    </source>
</evidence>
<accession>A0A226E484</accession>
<dbReference type="SMART" id="SM00320">
    <property type="entry name" value="WD40"/>
    <property type="match status" value="6"/>
</dbReference>
<dbReference type="STRING" id="158441.A0A226E484"/>
<sequence>MPVTRKSDVKGGGGDIRGTKTFDRRKQSSRNPSIPGASAAGTTAPSGGGDTAGTHEDDDALAAFFQEVKQDEAAISQDIRKASIILGQKFFKLGPDFIDEDFLECTPVPLYEQMIPVLDYDSYLDKSDDLVQVTPIRPQTFSALFAFYRDRGPALNWDPSLTDLEEDCFFQEVINFPTSKLAYILPRERKKDRVKKRRVKIFKPNGDFVVKTRLYIDLVETPTIFLIEIVGSWVPENDANIDAIKERNDKYDEVIQRHSVPATASLAHDYSQTFESYKLSEYTDYKIQGCADIGTECHMYYIEDEYRRVAAEEIKRKIRENEEQQARLATEKALQDAPEVKNSDEDSSGDEEDTTVRVDLSLYKDDEDRDEEKQILIDEASADEIPMSSDDDDEFEIRLPLQTIYDRKRHHNKHRGLRMYPDISFSIIALERIICMDSQQENQADMRGFTQEEVKIVIGPAVEEAVGDAVDEDVMVDLLIQQHRMQEQLEKPEGDQGGHEAGEITEADILRMQAEVEAVEEGADEDAEMAGGGKNAASKVEEPTITATTVEDDEKDAFDLALDDGAIMEHDDDGMVALLDEQGGNRQGGGGQDTEDRSGYLERFGADDYDSMSSRLSGERGGQVVLGNLRCEWTDSAERETDFRDEFNEAKAAEEIIVEEKLNLPSVNDDDDIEYVPPTLPADPAEIALEKKEMFEGLVHTFPDLVKIPKVPTPEEIKAQEAAMVEQEDDVSDQSDGDEDSRLSDHVGFDEDVEDSSDNLSPDDAAEVAAFKDLSARRSSISRHFALKTAQSEIPSLMETDGPHLKQFWEFNAKITRGKEVTDIALHPSNGNLIAVSYGTFQFGKESSEGLVCVWNAKNNRSPERTYFLKSPPTTLAFSEFSPYILAVGMLDGNIVMYDVRESDPAILWSTYAQEDRHLGPVWVIYWLVEEDSANELSVSESMLSLGDDGYLKRWSMAKGLESVDVMKVMRSTMQIPGRREKRNESLITTLSTAYTVCFFSDNTELFLLGTEEGFIHKCSTAYKDQYVSTYVGHTGPVYRICFSVFDETVFVSCGGDWTIRIWKTDHPTPLLSMNTGLRTIFDVACSLYSSTIFICCAEFHIEVWDLSINTLEPAVQQHLHNDLGLRKVAFNGSLNSVIIGDDDGGVHIFGLRKFPKPQIGRGAQIDSLMEALLPGYKKRQKETSAGDASTLGSQNLKSVMKSGGASASASSAKVSDTHTDEHGRTKSTRSGMAN</sequence>
<evidence type="ECO:0000256" key="1">
    <source>
        <dbReference type="ARBA" id="ARBA00004611"/>
    </source>
</evidence>
<dbReference type="InterPro" id="IPR036322">
    <property type="entry name" value="WD40_repeat_dom_sf"/>
</dbReference>
<dbReference type="InterPro" id="IPR015943">
    <property type="entry name" value="WD40/YVTN_repeat-like_dom_sf"/>
</dbReference>
<comment type="caution">
    <text evidence="14">The sequence shown here is derived from an EMBL/GenBank/DDBJ whole genome shotgun (WGS) entry which is preliminary data.</text>
</comment>
<evidence type="ECO:0000256" key="10">
    <source>
        <dbReference type="ARBA" id="ARBA00040002"/>
    </source>
</evidence>
<dbReference type="Proteomes" id="UP000198287">
    <property type="component" value="Unassembled WGS sequence"/>
</dbReference>
<organism evidence="14 15">
    <name type="scientific">Folsomia candida</name>
    <name type="common">Springtail</name>
    <dbReference type="NCBI Taxonomy" id="158441"/>
    <lineage>
        <taxon>Eukaryota</taxon>
        <taxon>Metazoa</taxon>
        <taxon>Ecdysozoa</taxon>
        <taxon>Arthropoda</taxon>
        <taxon>Hexapoda</taxon>
        <taxon>Collembola</taxon>
        <taxon>Entomobryomorpha</taxon>
        <taxon>Isotomoidea</taxon>
        <taxon>Isotomidae</taxon>
        <taxon>Proisotominae</taxon>
        <taxon>Folsomia</taxon>
    </lineage>
</organism>
<evidence type="ECO:0000256" key="7">
    <source>
        <dbReference type="ARBA" id="ARBA00023212"/>
    </source>
</evidence>
<dbReference type="InterPro" id="IPR050687">
    <property type="entry name" value="Dynein_IC"/>
</dbReference>
<dbReference type="GO" id="GO:0005858">
    <property type="term" value="C:axonemal dynein complex"/>
    <property type="evidence" value="ECO:0007669"/>
    <property type="project" value="TreeGrafter"/>
</dbReference>